<dbReference type="CDD" id="cd00161">
    <property type="entry name" value="beta-trefoil_Ricin-like"/>
    <property type="match status" value="1"/>
</dbReference>
<dbReference type="RefSeq" id="WP_386357073.1">
    <property type="nucleotide sequence ID" value="NZ_JBHSFG010000126.1"/>
</dbReference>
<proteinExistence type="predicted"/>
<feature type="compositionally biased region" description="Basic and acidic residues" evidence="1">
    <location>
        <begin position="245"/>
        <end position="257"/>
    </location>
</feature>
<feature type="compositionally biased region" description="Low complexity" evidence="1">
    <location>
        <begin position="32"/>
        <end position="54"/>
    </location>
</feature>
<feature type="region of interest" description="Disordered" evidence="1">
    <location>
        <begin position="1"/>
        <end position="189"/>
    </location>
</feature>
<feature type="compositionally biased region" description="Gly residues" evidence="1">
    <location>
        <begin position="117"/>
        <end position="137"/>
    </location>
</feature>
<feature type="compositionally biased region" description="Low complexity" evidence="1">
    <location>
        <begin position="10"/>
        <end position="23"/>
    </location>
</feature>
<dbReference type="Proteomes" id="UP001596012">
    <property type="component" value="Unassembled WGS sequence"/>
</dbReference>
<dbReference type="PROSITE" id="PS50231">
    <property type="entry name" value="RICIN_B_LECTIN"/>
    <property type="match status" value="1"/>
</dbReference>
<gene>
    <name evidence="4" type="ORF">ACFPH6_51245</name>
</gene>
<dbReference type="EMBL" id="JBHSFG010000126">
    <property type="protein sequence ID" value="MFC4472743.1"/>
    <property type="molecule type" value="Genomic_DNA"/>
</dbReference>
<comment type="caution">
    <text evidence="4">The sequence shown here is derived from an EMBL/GenBank/DDBJ whole genome shotgun (WGS) entry which is preliminary data.</text>
</comment>
<dbReference type="SUPFAM" id="SSF50370">
    <property type="entry name" value="Ricin B-like lectins"/>
    <property type="match status" value="1"/>
</dbReference>
<dbReference type="Pfam" id="PF00652">
    <property type="entry name" value="Ricin_B_lectin"/>
    <property type="match status" value="1"/>
</dbReference>
<sequence length="454" mass="46525">MSDHHRTVGEAAAASPDAASVEAHLTGRKPSSDPLTASTPASASGSAPARTPGAIGRQAAVGEEETNTGAEEEPTARKPASRGGPAAGPTSEPEADVSGEGAIAPQTSETSVSRGETGTGAAAGGEGASGRRAGGIWGRASRRDRHTAAAASPDGNADGVGATATAAVAVRGDSPDGDEDVPGRPNKPLLAGVAMAGAILIAVPLLVMAVGDDDDDKSQKVAPAADTVLDDDGAKSGVFVAESPTSKKPEEKADKGQSPRAKKPANPSEKQVLPSPSAAATPEAKKRKAATASGSSALPTVLTRVLIKNNTNGTCVDVPGFSNGSTDGPVIHAQCNNTTDDNQLWNVEKKYGSAGPGGVPLFQIRNVTDSLCLDLGQFGARPGATKVQEFPCNGTTADNQLWWLDKQADGTYWIRNFASRNQCLDSYANNDQNRQLIIWPCAPENNHEWSFTRK</sequence>
<evidence type="ECO:0000256" key="1">
    <source>
        <dbReference type="SAM" id="MobiDB-lite"/>
    </source>
</evidence>
<dbReference type="SMART" id="SM00458">
    <property type="entry name" value="RICIN"/>
    <property type="match status" value="1"/>
</dbReference>
<feature type="transmembrane region" description="Helical" evidence="2">
    <location>
        <begin position="189"/>
        <end position="210"/>
    </location>
</feature>
<evidence type="ECO:0000256" key="2">
    <source>
        <dbReference type="SAM" id="Phobius"/>
    </source>
</evidence>
<feature type="region of interest" description="Disordered" evidence="1">
    <location>
        <begin position="214"/>
        <end position="295"/>
    </location>
</feature>
<dbReference type="InterPro" id="IPR035992">
    <property type="entry name" value="Ricin_B-like_lectins"/>
</dbReference>
<evidence type="ECO:0000313" key="4">
    <source>
        <dbReference type="EMBL" id="MFC4472743.1"/>
    </source>
</evidence>
<accession>A0ABV8Z935</accession>
<keyword evidence="5" id="KW-1185">Reference proteome</keyword>
<reference evidence="5" key="1">
    <citation type="journal article" date="2019" name="Int. J. Syst. Evol. Microbiol.">
        <title>The Global Catalogue of Microorganisms (GCM) 10K type strain sequencing project: providing services to taxonomists for standard genome sequencing and annotation.</title>
        <authorList>
            <consortium name="The Broad Institute Genomics Platform"/>
            <consortium name="The Broad Institute Genome Sequencing Center for Infectious Disease"/>
            <person name="Wu L."/>
            <person name="Ma J."/>
        </authorList>
    </citation>
    <scope>NUCLEOTIDE SEQUENCE [LARGE SCALE GENOMIC DNA]</scope>
    <source>
        <strain evidence="5">DT43</strain>
    </source>
</reference>
<feature type="compositionally biased region" description="Low complexity" evidence="1">
    <location>
        <begin position="154"/>
        <end position="172"/>
    </location>
</feature>
<evidence type="ECO:0000313" key="5">
    <source>
        <dbReference type="Proteomes" id="UP001596012"/>
    </source>
</evidence>
<dbReference type="Gene3D" id="2.80.10.50">
    <property type="match status" value="1"/>
</dbReference>
<protein>
    <submittedName>
        <fullName evidence="4">RICIN domain-containing protein</fullName>
    </submittedName>
</protein>
<keyword evidence="2" id="KW-0812">Transmembrane</keyword>
<feature type="domain" description="Ricin B lectin" evidence="3">
    <location>
        <begin position="303"/>
        <end position="452"/>
    </location>
</feature>
<evidence type="ECO:0000259" key="3">
    <source>
        <dbReference type="SMART" id="SM00458"/>
    </source>
</evidence>
<name>A0ABV8Z935_9ACTN</name>
<dbReference type="InterPro" id="IPR000772">
    <property type="entry name" value="Ricin_B_lectin"/>
</dbReference>
<keyword evidence="2" id="KW-0472">Membrane</keyword>
<keyword evidence="2" id="KW-1133">Transmembrane helix</keyword>
<organism evidence="4 5">
    <name type="scientific">Streptomyces xiangluensis</name>
    <dbReference type="NCBI Taxonomy" id="2665720"/>
    <lineage>
        <taxon>Bacteria</taxon>
        <taxon>Bacillati</taxon>
        <taxon>Actinomycetota</taxon>
        <taxon>Actinomycetes</taxon>
        <taxon>Kitasatosporales</taxon>
        <taxon>Streptomycetaceae</taxon>
        <taxon>Streptomyces</taxon>
    </lineage>
</organism>
<feature type="compositionally biased region" description="Acidic residues" evidence="1">
    <location>
        <begin position="62"/>
        <end position="73"/>
    </location>
</feature>